<dbReference type="Proteomes" id="UP000000763">
    <property type="component" value="Chromosome 2"/>
</dbReference>
<reference evidence="3" key="2">
    <citation type="journal article" date="2008" name="Nucleic Acids Res.">
        <title>The rice annotation project database (RAP-DB): 2008 update.</title>
        <authorList>
            <consortium name="The rice annotation project (RAP)"/>
        </authorList>
    </citation>
    <scope>GENOME REANNOTATION</scope>
    <source>
        <strain evidence="3">cv. Nipponbare</strain>
    </source>
</reference>
<evidence type="ECO:0000313" key="2">
    <source>
        <dbReference type="EMBL" id="BAD27709.1"/>
    </source>
</evidence>
<feature type="compositionally biased region" description="Basic and acidic residues" evidence="1">
    <location>
        <begin position="53"/>
        <end position="64"/>
    </location>
</feature>
<dbReference type="AlphaFoldDB" id="Q6EUG0"/>
<proteinExistence type="predicted"/>
<gene>
    <name evidence="2" type="primary">OJ1705_E12.20</name>
</gene>
<evidence type="ECO:0000313" key="3">
    <source>
        <dbReference type="Proteomes" id="UP000000763"/>
    </source>
</evidence>
<feature type="region of interest" description="Disordered" evidence="1">
    <location>
        <begin position="1"/>
        <end position="64"/>
    </location>
</feature>
<accession>Q6EUG0</accession>
<reference evidence="3" key="1">
    <citation type="journal article" date="2005" name="Nature">
        <title>The map-based sequence of the rice genome.</title>
        <authorList>
            <consortium name="International rice genome sequencing project (IRGSP)"/>
            <person name="Matsumoto T."/>
            <person name="Wu J."/>
            <person name="Kanamori H."/>
            <person name="Katayose Y."/>
            <person name="Fujisawa M."/>
            <person name="Namiki N."/>
            <person name="Mizuno H."/>
            <person name="Yamamoto K."/>
            <person name="Antonio B.A."/>
            <person name="Baba T."/>
            <person name="Sakata K."/>
            <person name="Nagamura Y."/>
            <person name="Aoki H."/>
            <person name="Arikawa K."/>
            <person name="Arita K."/>
            <person name="Bito T."/>
            <person name="Chiden Y."/>
            <person name="Fujitsuka N."/>
            <person name="Fukunaka R."/>
            <person name="Hamada M."/>
            <person name="Harada C."/>
            <person name="Hayashi A."/>
            <person name="Hijishita S."/>
            <person name="Honda M."/>
            <person name="Hosokawa S."/>
            <person name="Ichikawa Y."/>
            <person name="Idonuma A."/>
            <person name="Iijima M."/>
            <person name="Ikeda M."/>
            <person name="Ikeno M."/>
            <person name="Ito K."/>
            <person name="Ito S."/>
            <person name="Ito T."/>
            <person name="Ito Y."/>
            <person name="Ito Y."/>
            <person name="Iwabuchi A."/>
            <person name="Kamiya K."/>
            <person name="Karasawa W."/>
            <person name="Kurita K."/>
            <person name="Katagiri S."/>
            <person name="Kikuta A."/>
            <person name="Kobayashi H."/>
            <person name="Kobayashi N."/>
            <person name="Machita K."/>
            <person name="Maehara T."/>
            <person name="Masukawa M."/>
            <person name="Mizubayashi T."/>
            <person name="Mukai Y."/>
            <person name="Nagasaki H."/>
            <person name="Nagata Y."/>
            <person name="Naito S."/>
            <person name="Nakashima M."/>
            <person name="Nakama Y."/>
            <person name="Nakamichi Y."/>
            <person name="Nakamura M."/>
            <person name="Meguro A."/>
            <person name="Negishi M."/>
            <person name="Ohta I."/>
            <person name="Ohta T."/>
            <person name="Okamoto M."/>
            <person name="Ono N."/>
            <person name="Saji S."/>
            <person name="Sakaguchi M."/>
            <person name="Sakai K."/>
            <person name="Shibata M."/>
            <person name="Shimokawa T."/>
            <person name="Song J."/>
            <person name="Takazaki Y."/>
            <person name="Terasawa K."/>
            <person name="Tsugane M."/>
            <person name="Tsuji K."/>
            <person name="Ueda S."/>
            <person name="Waki K."/>
            <person name="Yamagata H."/>
            <person name="Yamamoto M."/>
            <person name="Yamamoto S."/>
            <person name="Yamane H."/>
            <person name="Yoshiki S."/>
            <person name="Yoshihara R."/>
            <person name="Yukawa K."/>
            <person name="Zhong H."/>
            <person name="Yano M."/>
            <person name="Yuan Q."/>
            <person name="Ouyang S."/>
            <person name="Liu J."/>
            <person name="Jones K.M."/>
            <person name="Gansberger K."/>
            <person name="Moffat K."/>
            <person name="Hill J."/>
            <person name="Bera J."/>
            <person name="Fadrosh D."/>
            <person name="Jin S."/>
            <person name="Johri S."/>
            <person name="Kim M."/>
            <person name="Overton L."/>
            <person name="Reardon M."/>
            <person name="Tsitrin T."/>
            <person name="Vuong H."/>
            <person name="Weaver B."/>
            <person name="Ciecko A."/>
            <person name="Tallon L."/>
            <person name="Jackson J."/>
            <person name="Pai G."/>
            <person name="Aken S.V."/>
            <person name="Utterback T."/>
            <person name="Reidmuller S."/>
            <person name="Feldblyum T."/>
            <person name="Hsiao J."/>
            <person name="Zismann V."/>
            <person name="Iobst S."/>
            <person name="de Vazeille A.R."/>
            <person name="Buell C.R."/>
            <person name="Ying K."/>
            <person name="Li Y."/>
            <person name="Lu T."/>
            <person name="Huang Y."/>
            <person name="Zhao Q."/>
            <person name="Feng Q."/>
            <person name="Zhang L."/>
            <person name="Zhu J."/>
            <person name="Weng Q."/>
            <person name="Mu J."/>
            <person name="Lu Y."/>
            <person name="Fan D."/>
            <person name="Liu Y."/>
            <person name="Guan J."/>
            <person name="Zhang Y."/>
            <person name="Yu S."/>
            <person name="Liu X."/>
            <person name="Zhang Y."/>
            <person name="Hong G."/>
            <person name="Han B."/>
            <person name="Choisne N."/>
            <person name="Demange N."/>
            <person name="Orjeda G."/>
            <person name="Samain S."/>
            <person name="Cattolico L."/>
            <person name="Pelletier E."/>
            <person name="Couloux A."/>
            <person name="Segurens B."/>
            <person name="Wincker P."/>
            <person name="D'Hont A."/>
            <person name="Scarpelli C."/>
            <person name="Weissenbach J."/>
            <person name="Salanoubat M."/>
            <person name="Quetier F."/>
            <person name="Yu Y."/>
            <person name="Kim H.R."/>
            <person name="Rambo T."/>
            <person name="Currie J."/>
            <person name="Collura K."/>
            <person name="Luo M."/>
            <person name="Yang T."/>
            <person name="Ammiraju J.S.S."/>
            <person name="Engler F."/>
            <person name="Soderlund C."/>
            <person name="Wing R.A."/>
            <person name="Palmer L.E."/>
            <person name="de la Bastide M."/>
            <person name="Spiegel L."/>
            <person name="Nascimento L."/>
            <person name="Zutavern T."/>
            <person name="O'Shaughnessy A."/>
            <person name="Dike S."/>
            <person name="Dedhia N."/>
            <person name="Preston R."/>
            <person name="Balija V."/>
            <person name="McCombie W.R."/>
            <person name="Chow T."/>
            <person name="Chen H."/>
            <person name="Chung M."/>
            <person name="Chen C."/>
            <person name="Shaw J."/>
            <person name="Wu H."/>
            <person name="Hsiao K."/>
            <person name="Chao Y."/>
            <person name="Chu M."/>
            <person name="Cheng C."/>
            <person name="Hour A."/>
            <person name="Lee P."/>
            <person name="Lin S."/>
            <person name="Lin Y."/>
            <person name="Liou J."/>
            <person name="Liu S."/>
            <person name="Hsing Y."/>
            <person name="Raghuvanshi S."/>
            <person name="Mohanty A."/>
            <person name="Bharti A.K."/>
            <person name="Gaur A."/>
            <person name="Gupta V."/>
            <person name="Kumar D."/>
            <person name="Ravi V."/>
            <person name="Vij S."/>
            <person name="Kapur A."/>
            <person name="Khurana P."/>
            <person name="Khurana P."/>
            <person name="Khurana J.P."/>
            <person name="Tyagi A.K."/>
            <person name="Gaikwad K."/>
            <person name="Singh A."/>
            <person name="Dalal V."/>
            <person name="Srivastava S."/>
            <person name="Dixit A."/>
            <person name="Pal A.K."/>
            <person name="Ghazi I.A."/>
            <person name="Yadav M."/>
            <person name="Pandit A."/>
            <person name="Bhargava A."/>
            <person name="Sureshbabu K."/>
            <person name="Batra K."/>
            <person name="Sharma T.R."/>
            <person name="Mohapatra T."/>
            <person name="Singh N.K."/>
            <person name="Messing J."/>
            <person name="Nelson A.B."/>
            <person name="Fuks G."/>
            <person name="Kavchok S."/>
            <person name="Keizer G."/>
            <person name="Linton E."/>
            <person name="Llaca V."/>
            <person name="Song R."/>
            <person name="Tanyolac B."/>
            <person name="Young S."/>
            <person name="Ho-Il K."/>
            <person name="Hahn J.H."/>
            <person name="Sangsakoo G."/>
            <person name="Vanavichit A."/>
            <person name="de Mattos Luiz.A.T."/>
            <person name="Zimmer P.D."/>
            <person name="Malone G."/>
            <person name="Dellagostin O."/>
            <person name="de Oliveira A.C."/>
            <person name="Bevan M."/>
            <person name="Bancroft I."/>
            <person name="Minx P."/>
            <person name="Cordum H."/>
            <person name="Wilson R."/>
            <person name="Cheng Z."/>
            <person name="Jin W."/>
            <person name="Jiang J."/>
            <person name="Leong S.A."/>
            <person name="Iwama H."/>
            <person name="Gojobori T."/>
            <person name="Itoh T."/>
            <person name="Niimura Y."/>
            <person name="Fujii Y."/>
            <person name="Habara T."/>
            <person name="Sakai H."/>
            <person name="Sato Y."/>
            <person name="Wilson G."/>
            <person name="Kumar K."/>
            <person name="McCouch S."/>
            <person name="Juretic N."/>
            <person name="Hoen D."/>
            <person name="Wright S."/>
            <person name="Bruskiewich R."/>
            <person name="Bureau T."/>
            <person name="Miyao A."/>
            <person name="Hirochika H."/>
            <person name="Nishikawa T."/>
            <person name="Kadowaki K."/>
            <person name="Sugiura M."/>
            <person name="Burr B."/>
            <person name="Sasaki T."/>
        </authorList>
    </citation>
    <scope>NUCLEOTIDE SEQUENCE [LARGE SCALE GENOMIC DNA]</scope>
    <source>
        <strain evidence="3">cv. Nipponbare</strain>
    </source>
</reference>
<protein>
    <submittedName>
        <fullName evidence="2">Uncharacterized protein</fullName>
    </submittedName>
</protein>
<evidence type="ECO:0000256" key="1">
    <source>
        <dbReference type="SAM" id="MobiDB-lite"/>
    </source>
</evidence>
<sequence length="91" mass="10533">MTPPLRRRRSFGERERRSPSRWRRLGEAREKGQGNLGMSDGERNVANDEVEKDPEAKLNKRSSDSDEIKNYFVGGLHASLECLTTIHLCWF</sequence>
<organism evidence="2 3">
    <name type="scientific">Oryza sativa subsp. japonica</name>
    <name type="common">Rice</name>
    <dbReference type="NCBI Taxonomy" id="39947"/>
    <lineage>
        <taxon>Eukaryota</taxon>
        <taxon>Viridiplantae</taxon>
        <taxon>Streptophyta</taxon>
        <taxon>Embryophyta</taxon>
        <taxon>Tracheophyta</taxon>
        <taxon>Spermatophyta</taxon>
        <taxon>Magnoliopsida</taxon>
        <taxon>Liliopsida</taxon>
        <taxon>Poales</taxon>
        <taxon>Poaceae</taxon>
        <taxon>BOP clade</taxon>
        <taxon>Oryzoideae</taxon>
        <taxon>Oryzeae</taxon>
        <taxon>Oryzinae</taxon>
        <taxon>Oryza</taxon>
        <taxon>Oryza sativa</taxon>
    </lineage>
</organism>
<dbReference type="EMBL" id="AP004070">
    <property type="protein sequence ID" value="BAD27709.1"/>
    <property type="molecule type" value="Genomic_DNA"/>
</dbReference>
<feature type="compositionally biased region" description="Basic and acidic residues" evidence="1">
    <location>
        <begin position="10"/>
        <end position="32"/>
    </location>
</feature>
<name>Q6EUG0_ORYSJ</name>